<reference evidence="2 3" key="1">
    <citation type="submission" date="2019-03" db="EMBL/GenBank/DDBJ databases">
        <title>Genomic Encyclopedia of Type Strains, Phase IV (KMG-IV): sequencing the most valuable type-strain genomes for metagenomic binning, comparative biology and taxonomic classification.</title>
        <authorList>
            <person name="Goeker M."/>
        </authorList>
    </citation>
    <scope>NUCLEOTIDE SEQUENCE [LARGE SCALE GENOMIC DNA]</scope>
    <source>
        <strain evidence="2 3">DSM 25488</strain>
    </source>
</reference>
<name>A0A4R6XJP2_9GAMM</name>
<dbReference type="RefSeq" id="WP_099018802.1">
    <property type="nucleotide sequence ID" value="NZ_NIHB01000002.1"/>
</dbReference>
<proteinExistence type="predicted"/>
<keyword evidence="3" id="KW-1185">Reference proteome</keyword>
<dbReference type="OrthoDB" id="9909605at2"/>
<evidence type="ECO:0000256" key="1">
    <source>
        <dbReference type="SAM" id="MobiDB-lite"/>
    </source>
</evidence>
<gene>
    <name evidence="2" type="ORF">C8D91_2491</name>
</gene>
<evidence type="ECO:0000313" key="3">
    <source>
        <dbReference type="Proteomes" id="UP000295724"/>
    </source>
</evidence>
<accession>A0A4R6XJP2</accession>
<evidence type="ECO:0000313" key="2">
    <source>
        <dbReference type="EMBL" id="TDR17433.1"/>
    </source>
</evidence>
<organism evidence="2 3">
    <name type="scientific">Marinicella litoralis</name>
    <dbReference type="NCBI Taxonomy" id="644220"/>
    <lineage>
        <taxon>Bacteria</taxon>
        <taxon>Pseudomonadati</taxon>
        <taxon>Pseudomonadota</taxon>
        <taxon>Gammaproteobacteria</taxon>
        <taxon>Lysobacterales</taxon>
        <taxon>Marinicellaceae</taxon>
        <taxon>Marinicella</taxon>
    </lineage>
</organism>
<dbReference type="Proteomes" id="UP000295724">
    <property type="component" value="Unassembled WGS sequence"/>
</dbReference>
<feature type="compositionally biased region" description="Polar residues" evidence="1">
    <location>
        <begin position="68"/>
        <end position="89"/>
    </location>
</feature>
<comment type="caution">
    <text evidence="2">The sequence shown here is derived from an EMBL/GenBank/DDBJ whole genome shotgun (WGS) entry which is preliminary data.</text>
</comment>
<sequence>MTNPTINVNLSSLAPGTVPTVTQSVEVSEGAQLDVNVTWPSDAVNTITVDLDFSQSGNQDPFNDDQGGDTTFDLTRNPPSQSATQTLTVQSDATVTSDVYDLTLTINGQTYSTDPTIIIDPD</sequence>
<feature type="region of interest" description="Disordered" evidence="1">
    <location>
        <begin position="53"/>
        <end position="89"/>
    </location>
</feature>
<dbReference type="EMBL" id="SNZB01000006">
    <property type="protein sequence ID" value="TDR17433.1"/>
    <property type="molecule type" value="Genomic_DNA"/>
</dbReference>
<dbReference type="AlphaFoldDB" id="A0A4R6XJP2"/>
<protein>
    <submittedName>
        <fullName evidence="2">Uncharacterized protein</fullName>
    </submittedName>
</protein>